<reference evidence="2 4" key="1">
    <citation type="journal article" date="2014" name="BMC Genomics">
        <title>Genome sequence of Anopheles sinensis provides insight into genetics basis of mosquito competence for malaria parasites.</title>
        <authorList>
            <person name="Zhou D."/>
            <person name="Zhang D."/>
            <person name="Ding G."/>
            <person name="Shi L."/>
            <person name="Hou Q."/>
            <person name="Ye Y."/>
            <person name="Xu Y."/>
            <person name="Zhou H."/>
            <person name="Xiong C."/>
            <person name="Li S."/>
            <person name="Yu J."/>
            <person name="Hong S."/>
            <person name="Yu X."/>
            <person name="Zou P."/>
            <person name="Chen C."/>
            <person name="Chang X."/>
            <person name="Wang W."/>
            <person name="Lv Y."/>
            <person name="Sun Y."/>
            <person name="Ma L."/>
            <person name="Shen B."/>
            <person name="Zhu C."/>
        </authorList>
    </citation>
    <scope>NUCLEOTIDE SEQUENCE [LARGE SCALE GENOMIC DNA]</scope>
</reference>
<organism evidence="2">
    <name type="scientific">Anopheles sinensis</name>
    <name type="common">Mosquito</name>
    <dbReference type="NCBI Taxonomy" id="74873"/>
    <lineage>
        <taxon>Eukaryota</taxon>
        <taxon>Metazoa</taxon>
        <taxon>Ecdysozoa</taxon>
        <taxon>Arthropoda</taxon>
        <taxon>Hexapoda</taxon>
        <taxon>Insecta</taxon>
        <taxon>Pterygota</taxon>
        <taxon>Neoptera</taxon>
        <taxon>Endopterygota</taxon>
        <taxon>Diptera</taxon>
        <taxon>Nematocera</taxon>
        <taxon>Culicoidea</taxon>
        <taxon>Culicidae</taxon>
        <taxon>Anophelinae</taxon>
        <taxon>Anopheles</taxon>
    </lineage>
</organism>
<dbReference type="AlphaFoldDB" id="A0A084W3C3"/>
<dbReference type="EMBL" id="ATLV01019912">
    <property type="status" value="NOT_ANNOTATED_CDS"/>
    <property type="molecule type" value="Genomic_DNA"/>
</dbReference>
<feature type="region of interest" description="Disordered" evidence="1">
    <location>
        <begin position="155"/>
        <end position="186"/>
    </location>
</feature>
<accession>A0A084W3C3</accession>
<name>A0A084W3C3_ANOSI</name>
<dbReference type="VEuPathDB" id="VectorBase:ASIC012619"/>
<dbReference type="Proteomes" id="UP000030765">
    <property type="component" value="Unassembled WGS sequence"/>
</dbReference>
<proteinExistence type="predicted"/>
<dbReference type="EnsemblMetazoa" id="ASIC012619-RA">
    <property type="protein sequence ID" value="ASIC012619-PA"/>
    <property type="gene ID" value="ASIC012619"/>
</dbReference>
<sequence length="186" mass="20939">MFYVTRCLPFPAPDDYIVLDVAACEARLPEKGSIFPRGAVPTRAAPMSRILRSALDRQMEKKLRALCEFSSLNVIRPKSRPPHSACSLRLRLSFFLSIYVINREPFLLQHPTGNATGSFPSLGPHETGPSKKTHLRVFVQMMKFLRTPTVARRGVDVWGPKKTRGEESGKQKSRTLPANEEKPKSH</sequence>
<reference evidence="3" key="2">
    <citation type="submission" date="2020-05" db="UniProtKB">
        <authorList>
            <consortium name="EnsemblMetazoa"/>
        </authorList>
    </citation>
    <scope>IDENTIFICATION</scope>
</reference>
<evidence type="ECO:0000313" key="2">
    <source>
        <dbReference type="EMBL" id="KFB44717.1"/>
    </source>
</evidence>
<evidence type="ECO:0000313" key="3">
    <source>
        <dbReference type="EnsemblMetazoa" id="ASIC012619-PA"/>
    </source>
</evidence>
<evidence type="ECO:0000313" key="4">
    <source>
        <dbReference type="Proteomes" id="UP000030765"/>
    </source>
</evidence>
<gene>
    <name evidence="2" type="ORF">ZHAS_00012619</name>
</gene>
<dbReference type="EMBL" id="KE525285">
    <property type="protein sequence ID" value="KFB44717.1"/>
    <property type="molecule type" value="Genomic_DNA"/>
</dbReference>
<evidence type="ECO:0000256" key="1">
    <source>
        <dbReference type="SAM" id="MobiDB-lite"/>
    </source>
</evidence>
<protein>
    <submittedName>
        <fullName evidence="2 3">Uncharacterized protein</fullName>
    </submittedName>
</protein>
<keyword evidence="4" id="KW-1185">Reference proteome</keyword>